<dbReference type="InterPro" id="IPR016167">
    <property type="entry name" value="FAD-bd_PCMH_sub1"/>
</dbReference>
<dbReference type="Gene3D" id="3.40.462.20">
    <property type="match status" value="1"/>
</dbReference>
<dbReference type="InterPro" id="IPR016169">
    <property type="entry name" value="FAD-bd_PCMH_sub2"/>
</dbReference>
<dbReference type="InterPro" id="IPR050416">
    <property type="entry name" value="FAD-linked_Oxidoreductase"/>
</dbReference>
<keyword evidence="8" id="KW-1185">Reference proteome</keyword>
<comment type="caution">
    <text evidence="7">The sequence shown here is derived from an EMBL/GenBank/DDBJ whole genome shotgun (WGS) entry which is preliminary data.</text>
</comment>
<evidence type="ECO:0000256" key="5">
    <source>
        <dbReference type="ARBA" id="ARBA00023002"/>
    </source>
</evidence>
<dbReference type="Pfam" id="PF01565">
    <property type="entry name" value="FAD_binding_4"/>
    <property type="match status" value="1"/>
</dbReference>
<keyword evidence="3" id="KW-0285">Flavoprotein</keyword>
<organism evidence="7 8">
    <name type="scientific">Microbacterium soli</name>
    <dbReference type="NCBI Taxonomy" id="446075"/>
    <lineage>
        <taxon>Bacteria</taxon>
        <taxon>Bacillati</taxon>
        <taxon>Actinomycetota</taxon>
        <taxon>Actinomycetes</taxon>
        <taxon>Micrococcales</taxon>
        <taxon>Microbacteriaceae</taxon>
        <taxon>Microbacterium</taxon>
    </lineage>
</organism>
<dbReference type="InterPro" id="IPR016166">
    <property type="entry name" value="FAD-bd_PCMH"/>
</dbReference>
<reference evidence="8" key="1">
    <citation type="journal article" date="2019" name="Int. J. Syst. Evol. Microbiol.">
        <title>The Global Catalogue of Microorganisms (GCM) 10K type strain sequencing project: providing services to taxonomists for standard genome sequencing and annotation.</title>
        <authorList>
            <consortium name="The Broad Institute Genomics Platform"/>
            <consortium name="The Broad Institute Genome Sequencing Center for Infectious Disease"/>
            <person name="Wu L."/>
            <person name="Ma J."/>
        </authorList>
    </citation>
    <scope>NUCLEOTIDE SEQUENCE [LARGE SCALE GENOMIC DNA]</scope>
    <source>
        <strain evidence="8">JCM 17024</strain>
    </source>
</reference>
<dbReference type="Gene3D" id="3.30.43.10">
    <property type="entry name" value="Uridine Diphospho-n-acetylenolpyruvylglucosamine Reductase, domain 2"/>
    <property type="match status" value="1"/>
</dbReference>
<dbReference type="EMBL" id="BAABCP010000001">
    <property type="protein sequence ID" value="GAA3933646.1"/>
    <property type="molecule type" value="Genomic_DNA"/>
</dbReference>
<keyword evidence="5" id="KW-0560">Oxidoreductase</keyword>
<feature type="domain" description="FAD-binding PCMH-type" evidence="6">
    <location>
        <begin position="27"/>
        <end position="196"/>
    </location>
</feature>
<name>A0ABP7N280_9MICO</name>
<protein>
    <submittedName>
        <fullName evidence="7">FAD-binding oxidoreductase</fullName>
    </submittedName>
</protein>
<keyword evidence="4" id="KW-0274">FAD</keyword>
<evidence type="ECO:0000313" key="7">
    <source>
        <dbReference type="EMBL" id="GAA3933646.1"/>
    </source>
</evidence>
<evidence type="ECO:0000313" key="8">
    <source>
        <dbReference type="Proteomes" id="UP001501591"/>
    </source>
</evidence>
<dbReference type="PROSITE" id="PS51387">
    <property type="entry name" value="FAD_PCMH"/>
    <property type="match status" value="1"/>
</dbReference>
<dbReference type="Gene3D" id="3.30.465.10">
    <property type="match status" value="1"/>
</dbReference>
<sequence length="435" mass="45844">MTSASPTLEVIRPGDDRYERVRHVYSATGSPAAVVQPRDARQVPEALAFARAQKAPIAIRSGGHGISSIATNDGGTVVDLSRLNRVEHLHGRRVRIGPGARWGEVARALHPLGLALSSGDSGDVGVGGLATSGGLGLLGRAHGLTIDHLVAAEIVTADGTQHRVSAQEDPELFWALRGAGANFGIVTAFEFDAVPTPDVAHASLTFLPPELSGFLEQWGLTLEAAPREVSAFLYIAGSAVHATIVYARADTTAASAALDPFAALPGLVGAQAQLVPYPEVPVATGAPHSGQQQLARTRTGLAVHLDRETSRRIADLVRSVDMVQIRSAGGAINDLPAEATAYAHRHQNFSVTAVAAGPARALLDAAWRPVHERMDGMYLSFESDHTPAGVVEAFPEPTLGRLRALKAHWDPDRVFTQNFDLSAPGIDPARTRASD</sequence>
<gene>
    <name evidence="7" type="ORF">GCM10022383_10230</name>
</gene>
<dbReference type="Proteomes" id="UP001501591">
    <property type="component" value="Unassembled WGS sequence"/>
</dbReference>
<proteinExistence type="inferred from homology"/>
<evidence type="ECO:0000256" key="4">
    <source>
        <dbReference type="ARBA" id="ARBA00022827"/>
    </source>
</evidence>
<comment type="cofactor">
    <cofactor evidence="1">
        <name>FAD</name>
        <dbReference type="ChEBI" id="CHEBI:57692"/>
    </cofactor>
</comment>
<dbReference type="SUPFAM" id="SSF56176">
    <property type="entry name" value="FAD-binding/transporter-associated domain-like"/>
    <property type="match status" value="1"/>
</dbReference>
<dbReference type="InterPro" id="IPR036318">
    <property type="entry name" value="FAD-bd_PCMH-like_sf"/>
</dbReference>
<evidence type="ECO:0000259" key="6">
    <source>
        <dbReference type="PROSITE" id="PS51387"/>
    </source>
</evidence>
<dbReference type="InterPro" id="IPR006094">
    <property type="entry name" value="Oxid_FAD_bind_N"/>
</dbReference>
<evidence type="ECO:0000256" key="2">
    <source>
        <dbReference type="ARBA" id="ARBA00005466"/>
    </source>
</evidence>
<evidence type="ECO:0000256" key="1">
    <source>
        <dbReference type="ARBA" id="ARBA00001974"/>
    </source>
</evidence>
<accession>A0ABP7N280</accession>
<dbReference type="RefSeq" id="WP_344818445.1">
    <property type="nucleotide sequence ID" value="NZ_BAABCP010000001.1"/>
</dbReference>
<dbReference type="PANTHER" id="PTHR42973:SF39">
    <property type="entry name" value="FAD-BINDING PCMH-TYPE DOMAIN-CONTAINING PROTEIN"/>
    <property type="match status" value="1"/>
</dbReference>
<dbReference type="PANTHER" id="PTHR42973">
    <property type="entry name" value="BINDING OXIDOREDUCTASE, PUTATIVE (AFU_ORTHOLOGUE AFUA_1G17690)-RELATED"/>
    <property type="match status" value="1"/>
</dbReference>
<evidence type="ECO:0000256" key="3">
    <source>
        <dbReference type="ARBA" id="ARBA00022630"/>
    </source>
</evidence>
<comment type="similarity">
    <text evidence="2">Belongs to the oxygen-dependent FAD-linked oxidoreductase family.</text>
</comment>